<dbReference type="OrthoDB" id="14833at2759"/>
<dbReference type="InterPro" id="IPR037239">
    <property type="entry name" value="OSBP_sf"/>
</dbReference>
<dbReference type="InterPro" id="IPR000648">
    <property type="entry name" value="Oxysterol-bd"/>
</dbReference>
<evidence type="ECO:0000256" key="1">
    <source>
        <dbReference type="SAM" id="MobiDB-lite"/>
    </source>
</evidence>
<gene>
    <name evidence="2" type="ORF">IFM89_035770</name>
</gene>
<dbReference type="FunFam" id="3.30.70.3490:FF:000008">
    <property type="entry name" value="Oxysterol-binding protein-related protein 3C"/>
    <property type="match status" value="1"/>
</dbReference>
<dbReference type="AlphaFoldDB" id="A0A835LY26"/>
<sequence length="179" mass="20310">MVEAGELGCVGCLGRSHCLHREGSGATTLIWHSGQVWRVADSPEDDKFQYTYFAHKINSFNTAPKNILSSDARLRPDRNALEKGDLSKAAVEKSSLEERQRAEKRNREAKGDKFTPRWFELTDEVTATPWGELEVYKYNGKYAEHRAAAAGRLDDIEEVDFQSVDFNPWQYANLALARD</sequence>
<evidence type="ECO:0008006" key="4">
    <source>
        <dbReference type="Google" id="ProtNLM"/>
    </source>
</evidence>
<dbReference type="Proteomes" id="UP000631114">
    <property type="component" value="Unassembled WGS sequence"/>
</dbReference>
<accession>A0A835LY26</accession>
<dbReference type="GO" id="GO:0032934">
    <property type="term" value="F:sterol binding"/>
    <property type="evidence" value="ECO:0007669"/>
    <property type="project" value="TreeGrafter"/>
</dbReference>
<organism evidence="2 3">
    <name type="scientific">Coptis chinensis</name>
    <dbReference type="NCBI Taxonomy" id="261450"/>
    <lineage>
        <taxon>Eukaryota</taxon>
        <taxon>Viridiplantae</taxon>
        <taxon>Streptophyta</taxon>
        <taxon>Embryophyta</taxon>
        <taxon>Tracheophyta</taxon>
        <taxon>Spermatophyta</taxon>
        <taxon>Magnoliopsida</taxon>
        <taxon>Ranunculales</taxon>
        <taxon>Ranunculaceae</taxon>
        <taxon>Coptidoideae</taxon>
        <taxon>Coptis</taxon>
    </lineage>
</organism>
<reference evidence="2 3" key="1">
    <citation type="submission" date="2020-10" db="EMBL/GenBank/DDBJ databases">
        <title>The Coptis chinensis genome and diversification of protoberbering-type alkaloids.</title>
        <authorList>
            <person name="Wang B."/>
            <person name="Shu S."/>
            <person name="Song C."/>
            <person name="Liu Y."/>
        </authorList>
    </citation>
    <scope>NUCLEOTIDE SEQUENCE [LARGE SCALE GENOMIC DNA]</scope>
    <source>
        <strain evidence="2">HL-2020</strain>
        <tissue evidence="2">Leaf</tissue>
    </source>
</reference>
<protein>
    <recommendedName>
        <fullName evidence="4">Oxysterol-binding protein</fullName>
    </recommendedName>
</protein>
<dbReference type="EMBL" id="JADFTS010000004">
    <property type="protein sequence ID" value="KAF9611785.1"/>
    <property type="molecule type" value="Genomic_DNA"/>
</dbReference>
<dbReference type="GO" id="GO:0016020">
    <property type="term" value="C:membrane"/>
    <property type="evidence" value="ECO:0007669"/>
    <property type="project" value="TreeGrafter"/>
</dbReference>
<dbReference type="PANTHER" id="PTHR10972">
    <property type="entry name" value="OXYSTEROL-BINDING PROTEIN-RELATED"/>
    <property type="match status" value="1"/>
</dbReference>
<evidence type="ECO:0000313" key="3">
    <source>
        <dbReference type="Proteomes" id="UP000631114"/>
    </source>
</evidence>
<evidence type="ECO:0000313" key="2">
    <source>
        <dbReference type="EMBL" id="KAF9611785.1"/>
    </source>
</evidence>
<comment type="caution">
    <text evidence="2">The sequence shown here is derived from an EMBL/GenBank/DDBJ whole genome shotgun (WGS) entry which is preliminary data.</text>
</comment>
<feature type="region of interest" description="Disordered" evidence="1">
    <location>
        <begin position="85"/>
        <end position="109"/>
    </location>
</feature>
<keyword evidence="3" id="KW-1185">Reference proteome</keyword>
<dbReference type="Pfam" id="PF01237">
    <property type="entry name" value="Oxysterol_BP"/>
    <property type="match status" value="1"/>
</dbReference>
<dbReference type="Gene3D" id="3.30.70.3490">
    <property type="match status" value="1"/>
</dbReference>
<dbReference type="GO" id="GO:0005829">
    <property type="term" value="C:cytosol"/>
    <property type="evidence" value="ECO:0007669"/>
    <property type="project" value="TreeGrafter"/>
</dbReference>
<name>A0A835LY26_9MAGN</name>
<proteinExistence type="predicted"/>
<dbReference type="SUPFAM" id="SSF144000">
    <property type="entry name" value="Oxysterol-binding protein-like"/>
    <property type="match status" value="1"/>
</dbReference>
<dbReference type="PANTHER" id="PTHR10972:SF136">
    <property type="entry name" value="OXYSTEROL-BINDING PROTEIN 8"/>
    <property type="match status" value="1"/>
</dbReference>